<gene>
    <name evidence="1" type="ORF">K452DRAFT_282036</name>
</gene>
<reference evidence="1" key="1">
    <citation type="journal article" date="2020" name="Stud. Mycol.">
        <title>101 Dothideomycetes genomes: a test case for predicting lifestyles and emergence of pathogens.</title>
        <authorList>
            <person name="Haridas S."/>
            <person name="Albert R."/>
            <person name="Binder M."/>
            <person name="Bloem J."/>
            <person name="Labutti K."/>
            <person name="Salamov A."/>
            <person name="Andreopoulos B."/>
            <person name="Baker S."/>
            <person name="Barry K."/>
            <person name="Bills G."/>
            <person name="Bluhm B."/>
            <person name="Cannon C."/>
            <person name="Castanera R."/>
            <person name="Culley D."/>
            <person name="Daum C."/>
            <person name="Ezra D."/>
            <person name="Gonzalez J."/>
            <person name="Henrissat B."/>
            <person name="Kuo A."/>
            <person name="Liang C."/>
            <person name="Lipzen A."/>
            <person name="Lutzoni F."/>
            <person name="Magnuson J."/>
            <person name="Mondo S."/>
            <person name="Nolan M."/>
            <person name="Ohm R."/>
            <person name="Pangilinan J."/>
            <person name="Park H.-J."/>
            <person name="Ramirez L."/>
            <person name="Alfaro M."/>
            <person name="Sun H."/>
            <person name="Tritt A."/>
            <person name="Yoshinaga Y."/>
            <person name="Zwiers L.-H."/>
            <person name="Turgeon B."/>
            <person name="Goodwin S."/>
            <person name="Spatafora J."/>
            <person name="Crous P."/>
            <person name="Grigoriev I."/>
        </authorList>
    </citation>
    <scope>NUCLEOTIDE SEQUENCE</scope>
    <source>
        <strain evidence="1">CBS 121167</strain>
    </source>
</reference>
<evidence type="ECO:0000313" key="1">
    <source>
        <dbReference type="EMBL" id="KAF2147056.1"/>
    </source>
</evidence>
<organism evidence="1 2">
    <name type="scientific">Aplosporella prunicola CBS 121167</name>
    <dbReference type="NCBI Taxonomy" id="1176127"/>
    <lineage>
        <taxon>Eukaryota</taxon>
        <taxon>Fungi</taxon>
        <taxon>Dikarya</taxon>
        <taxon>Ascomycota</taxon>
        <taxon>Pezizomycotina</taxon>
        <taxon>Dothideomycetes</taxon>
        <taxon>Dothideomycetes incertae sedis</taxon>
        <taxon>Botryosphaeriales</taxon>
        <taxon>Aplosporellaceae</taxon>
        <taxon>Aplosporella</taxon>
    </lineage>
</organism>
<keyword evidence="2" id="KW-1185">Reference proteome</keyword>
<accession>A0A6A6BSJ5</accession>
<name>A0A6A6BSJ5_9PEZI</name>
<dbReference type="Proteomes" id="UP000799438">
    <property type="component" value="Unassembled WGS sequence"/>
</dbReference>
<protein>
    <submittedName>
        <fullName evidence="1">Uncharacterized protein</fullName>
    </submittedName>
</protein>
<dbReference type="AlphaFoldDB" id="A0A6A6BSJ5"/>
<evidence type="ECO:0000313" key="2">
    <source>
        <dbReference type="Proteomes" id="UP000799438"/>
    </source>
</evidence>
<dbReference type="RefSeq" id="XP_033402764.1">
    <property type="nucleotide sequence ID" value="XM_033539521.1"/>
</dbReference>
<proteinExistence type="predicted"/>
<sequence>MGIWMDGWVDGWMEMAFGGLRLRDGFMRCSGRKHRVFGLIEVDLPALHTEYRI</sequence>
<dbReference type="GeneID" id="54297017"/>
<dbReference type="EMBL" id="ML995474">
    <property type="protein sequence ID" value="KAF2147056.1"/>
    <property type="molecule type" value="Genomic_DNA"/>
</dbReference>